<gene>
    <name evidence="2" type="ORF">COU46_02130</name>
</gene>
<protein>
    <recommendedName>
        <fullName evidence="1">TraC-like domain-containing protein</fullName>
    </recommendedName>
</protein>
<dbReference type="Pfam" id="PF26593">
    <property type="entry name" value="TraC-like"/>
    <property type="match status" value="1"/>
</dbReference>
<dbReference type="AlphaFoldDB" id="A0A2H0TFI1"/>
<accession>A0A2H0TFI1</accession>
<dbReference type="InterPro" id="IPR058596">
    <property type="entry name" value="TraC-like_dom"/>
</dbReference>
<dbReference type="Proteomes" id="UP000229383">
    <property type="component" value="Unassembled WGS sequence"/>
</dbReference>
<comment type="caution">
    <text evidence="2">The sequence shown here is derived from an EMBL/GenBank/DDBJ whole genome shotgun (WGS) entry which is preliminary data.</text>
</comment>
<name>A0A2H0TFI1_9BACT</name>
<organism evidence="2 3">
    <name type="scientific">Candidatus Niyogibacteria bacterium CG10_big_fil_rev_8_21_14_0_10_42_19</name>
    <dbReference type="NCBI Taxonomy" id="1974725"/>
    <lineage>
        <taxon>Bacteria</taxon>
        <taxon>Candidatus Niyogiibacteriota</taxon>
    </lineage>
</organism>
<proteinExistence type="predicted"/>
<evidence type="ECO:0000313" key="2">
    <source>
        <dbReference type="EMBL" id="PIR70319.1"/>
    </source>
</evidence>
<sequence length="223" mass="24999">MAQLKAKPSQNFVPIQEIRDGVVILKDKTMHAVIMASSLNFALKSSDEQEAIISQYQNFLNSLDFSIQFVIQSRKLDLDPYLETMRDAEKKLTSELLQIQTREYVEFIKTFVKAANIVSKTFYVVISYSPPFLDLDKSDGGLFSAFNKITGLGSGSAAAYIPDEKFEEYKVQLWQRVEIVQSGLGRCGVRGVQLNTEELVELYYNAFNPGEAGKGKTPQISAT</sequence>
<evidence type="ECO:0000313" key="3">
    <source>
        <dbReference type="Proteomes" id="UP000229383"/>
    </source>
</evidence>
<reference evidence="3" key="1">
    <citation type="submission" date="2017-09" db="EMBL/GenBank/DDBJ databases">
        <title>Depth-based differentiation of microbial function through sediment-hosted aquifers and enrichment of novel symbionts in the deep terrestrial subsurface.</title>
        <authorList>
            <person name="Probst A.J."/>
            <person name="Ladd B."/>
            <person name="Jarett J.K."/>
            <person name="Geller-Mcgrath D.E."/>
            <person name="Sieber C.M.K."/>
            <person name="Emerson J.B."/>
            <person name="Anantharaman K."/>
            <person name="Thomas B.C."/>
            <person name="Malmstrom R."/>
            <person name="Stieglmeier M."/>
            <person name="Klingl A."/>
            <person name="Woyke T."/>
            <person name="Ryan C.M."/>
            <person name="Banfield J.F."/>
        </authorList>
    </citation>
    <scope>NUCLEOTIDE SEQUENCE [LARGE SCALE GENOMIC DNA]</scope>
</reference>
<dbReference type="EMBL" id="PFCN01000026">
    <property type="protein sequence ID" value="PIR70319.1"/>
    <property type="molecule type" value="Genomic_DNA"/>
</dbReference>
<evidence type="ECO:0000259" key="1">
    <source>
        <dbReference type="Pfam" id="PF26593"/>
    </source>
</evidence>
<feature type="domain" description="TraC-like" evidence="1">
    <location>
        <begin position="21"/>
        <end position="203"/>
    </location>
</feature>